<keyword evidence="1" id="KW-0472">Membrane</keyword>
<dbReference type="EMBL" id="JBHSXL010000015">
    <property type="protein sequence ID" value="MFC6893877.1"/>
    <property type="molecule type" value="Genomic_DNA"/>
</dbReference>
<evidence type="ECO:0008006" key="4">
    <source>
        <dbReference type="Google" id="ProtNLM"/>
    </source>
</evidence>
<dbReference type="Proteomes" id="UP001596296">
    <property type="component" value="Unassembled WGS sequence"/>
</dbReference>
<accession>A0ABD5V2S7</accession>
<name>A0ABD5V2S7_9EURY</name>
<gene>
    <name evidence="2" type="ORF">ACFQE9_14875</name>
</gene>
<evidence type="ECO:0000256" key="1">
    <source>
        <dbReference type="SAM" id="Phobius"/>
    </source>
</evidence>
<evidence type="ECO:0000313" key="3">
    <source>
        <dbReference type="Proteomes" id="UP001596296"/>
    </source>
</evidence>
<keyword evidence="1" id="KW-1133">Transmembrane helix</keyword>
<sequence length="224" mass="24006">MRGSRTETDGSTASGNRGQAHTLEAVAAAVILLSAVLFALQVTAVTPLSGSTSNQHIENQQRNVAEGLLEAEAENGSLEDMLLYYNTSSDADRFHGANGDDGEYDGRLPTNTTFGTALQETFLERGIAVNVDLHYIRSGGERRSQPLINLGTPSDHSSTATWQITLRESDELVNSSGCPTEETVADVVAADGCTYFTTNDIESDASGNSDVFNVIEVEVVVWRM</sequence>
<reference evidence="2 3" key="1">
    <citation type="journal article" date="2019" name="Int. J. Syst. Evol. Microbiol.">
        <title>The Global Catalogue of Microorganisms (GCM) 10K type strain sequencing project: providing services to taxonomists for standard genome sequencing and annotation.</title>
        <authorList>
            <consortium name="The Broad Institute Genomics Platform"/>
            <consortium name="The Broad Institute Genome Sequencing Center for Infectious Disease"/>
            <person name="Wu L."/>
            <person name="Ma J."/>
        </authorList>
    </citation>
    <scope>NUCLEOTIDE SEQUENCE [LARGE SCALE GENOMIC DNA]</scope>
    <source>
        <strain evidence="2 3">SKJ47</strain>
    </source>
</reference>
<dbReference type="Pfam" id="PF23959">
    <property type="entry name" value="DUF7288"/>
    <property type="match status" value="1"/>
</dbReference>
<dbReference type="AlphaFoldDB" id="A0ABD5V2S7"/>
<organism evidence="2 3">
    <name type="scientific">Halopenitus salinus</name>
    <dbReference type="NCBI Taxonomy" id="1198295"/>
    <lineage>
        <taxon>Archaea</taxon>
        <taxon>Methanobacteriati</taxon>
        <taxon>Methanobacteriota</taxon>
        <taxon>Stenosarchaea group</taxon>
        <taxon>Halobacteria</taxon>
        <taxon>Halobacteriales</taxon>
        <taxon>Haloferacaceae</taxon>
        <taxon>Halopenitus</taxon>
    </lineage>
</organism>
<evidence type="ECO:0000313" key="2">
    <source>
        <dbReference type="EMBL" id="MFC6893877.1"/>
    </source>
</evidence>
<dbReference type="InterPro" id="IPR055712">
    <property type="entry name" value="DUF7288"/>
</dbReference>
<keyword evidence="1" id="KW-0812">Transmembrane</keyword>
<dbReference type="RefSeq" id="WP_379746480.1">
    <property type="nucleotide sequence ID" value="NZ_JBHSVN010000001.1"/>
</dbReference>
<keyword evidence="3" id="KW-1185">Reference proteome</keyword>
<proteinExistence type="predicted"/>
<comment type="caution">
    <text evidence="2">The sequence shown here is derived from an EMBL/GenBank/DDBJ whole genome shotgun (WGS) entry which is preliminary data.</text>
</comment>
<protein>
    <recommendedName>
        <fullName evidence="4">Type 4 fimbrial biogenesis protein PilX N-terminal domain-containing protein</fullName>
    </recommendedName>
</protein>
<feature type="transmembrane region" description="Helical" evidence="1">
    <location>
        <begin position="21"/>
        <end position="40"/>
    </location>
</feature>